<feature type="transmembrane region" description="Helical" evidence="6">
    <location>
        <begin position="99"/>
        <end position="117"/>
    </location>
</feature>
<feature type="transmembrane region" description="Helical" evidence="6">
    <location>
        <begin position="6"/>
        <end position="27"/>
    </location>
</feature>
<dbReference type="AlphaFoldDB" id="A0A813MKE6"/>
<dbReference type="EMBL" id="CAJNOJ010000002">
    <property type="protein sequence ID" value="CAF0725141.1"/>
    <property type="molecule type" value="Genomic_DNA"/>
</dbReference>
<comment type="subcellular location">
    <subcellularLocation>
        <location evidence="1">Membrane</location>
        <topology evidence="1">Multi-pass membrane protein</topology>
    </subcellularLocation>
</comment>
<dbReference type="Proteomes" id="UP000663852">
    <property type="component" value="Unassembled WGS sequence"/>
</dbReference>
<evidence type="ECO:0000256" key="5">
    <source>
        <dbReference type="PROSITE-ProRule" id="PRU00205"/>
    </source>
</evidence>
<evidence type="ECO:0000256" key="3">
    <source>
        <dbReference type="ARBA" id="ARBA00022989"/>
    </source>
</evidence>
<keyword evidence="4 5" id="KW-0472">Membrane</keyword>
<evidence type="ECO:0000313" key="8">
    <source>
        <dbReference type="EMBL" id="CAF0725141.1"/>
    </source>
</evidence>
<reference evidence="8" key="1">
    <citation type="submission" date="2021-02" db="EMBL/GenBank/DDBJ databases">
        <authorList>
            <person name="Nowell W R."/>
        </authorList>
    </citation>
    <scope>NUCLEOTIDE SEQUENCE</scope>
</reference>
<dbReference type="InterPro" id="IPR006634">
    <property type="entry name" value="TLC-dom"/>
</dbReference>
<dbReference type="PANTHER" id="PTHR13439:SF4">
    <property type="entry name" value="TLC DOMAIN-CONTAINING PROTEIN"/>
    <property type="match status" value="1"/>
</dbReference>
<accession>A0A813MKE6</accession>
<evidence type="ECO:0000259" key="7">
    <source>
        <dbReference type="PROSITE" id="PS50922"/>
    </source>
</evidence>
<dbReference type="Pfam" id="PF03798">
    <property type="entry name" value="TRAM_LAG1_CLN8"/>
    <property type="match status" value="1"/>
</dbReference>
<keyword evidence="3 6" id="KW-1133">Transmembrane helix</keyword>
<dbReference type="GO" id="GO:0005886">
    <property type="term" value="C:plasma membrane"/>
    <property type="evidence" value="ECO:0007669"/>
    <property type="project" value="TreeGrafter"/>
</dbReference>
<gene>
    <name evidence="8" type="ORF">EDS130_LOCUS624</name>
</gene>
<proteinExistence type="predicted"/>
<evidence type="ECO:0000256" key="1">
    <source>
        <dbReference type="ARBA" id="ARBA00004141"/>
    </source>
</evidence>
<comment type="caution">
    <text evidence="8">The sequence shown here is derived from an EMBL/GenBank/DDBJ whole genome shotgun (WGS) entry which is preliminary data.</text>
</comment>
<dbReference type="GO" id="GO:0055091">
    <property type="term" value="P:phospholipid homeostasis"/>
    <property type="evidence" value="ECO:0007669"/>
    <property type="project" value="TreeGrafter"/>
</dbReference>
<sequence>MVTITVTLGLSCTIVSFGFFLLCRYLVRPLTNYRLFANKTDNEKNVPSPSFHTWLTDPNEKRWQRLNLLISWLHALITGVLVLYSFLVYPDLRSDFVEHVNLVTYVTCSLSFGYFWYDLCDVISNRKGSDLFEILLHHIVTQTSSFRDHGQCSANRTRKISHDILFPFCHGKAHCQ</sequence>
<dbReference type="OrthoDB" id="10266980at2759"/>
<dbReference type="GO" id="GO:0097035">
    <property type="term" value="P:regulation of membrane lipid distribution"/>
    <property type="evidence" value="ECO:0007669"/>
    <property type="project" value="TreeGrafter"/>
</dbReference>
<evidence type="ECO:0000256" key="6">
    <source>
        <dbReference type="SAM" id="Phobius"/>
    </source>
</evidence>
<dbReference type="PROSITE" id="PS50922">
    <property type="entry name" value="TLC"/>
    <property type="match status" value="1"/>
</dbReference>
<dbReference type="GO" id="GO:0007009">
    <property type="term" value="P:plasma membrane organization"/>
    <property type="evidence" value="ECO:0007669"/>
    <property type="project" value="TreeGrafter"/>
</dbReference>
<keyword evidence="2 5" id="KW-0812">Transmembrane</keyword>
<evidence type="ECO:0000256" key="2">
    <source>
        <dbReference type="ARBA" id="ARBA00022692"/>
    </source>
</evidence>
<feature type="transmembrane region" description="Helical" evidence="6">
    <location>
        <begin position="66"/>
        <end position="87"/>
    </location>
</feature>
<feature type="domain" description="TLC" evidence="7">
    <location>
        <begin position="60"/>
        <end position="176"/>
    </location>
</feature>
<dbReference type="PANTHER" id="PTHR13439">
    <property type="entry name" value="CT120 PROTEIN"/>
    <property type="match status" value="1"/>
</dbReference>
<organism evidence="8 9">
    <name type="scientific">Adineta ricciae</name>
    <name type="common">Rotifer</name>
    <dbReference type="NCBI Taxonomy" id="249248"/>
    <lineage>
        <taxon>Eukaryota</taxon>
        <taxon>Metazoa</taxon>
        <taxon>Spiralia</taxon>
        <taxon>Gnathifera</taxon>
        <taxon>Rotifera</taxon>
        <taxon>Eurotatoria</taxon>
        <taxon>Bdelloidea</taxon>
        <taxon>Adinetida</taxon>
        <taxon>Adinetidae</taxon>
        <taxon>Adineta</taxon>
    </lineage>
</organism>
<dbReference type="InterPro" id="IPR050846">
    <property type="entry name" value="TLCD"/>
</dbReference>
<name>A0A813MKE6_ADIRI</name>
<dbReference type="GO" id="GO:0071709">
    <property type="term" value="P:membrane assembly"/>
    <property type="evidence" value="ECO:0007669"/>
    <property type="project" value="TreeGrafter"/>
</dbReference>
<evidence type="ECO:0000256" key="4">
    <source>
        <dbReference type="ARBA" id="ARBA00023136"/>
    </source>
</evidence>
<evidence type="ECO:0000313" key="9">
    <source>
        <dbReference type="Proteomes" id="UP000663852"/>
    </source>
</evidence>
<protein>
    <recommendedName>
        <fullName evidence="7">TLC domain-containing protein</fullName>
    </recommendedName>
</protein>